<keyword evidence="5" id="KW-1185">Reference proteome</keyword>
<keyword evidence="1" id="KW-0547">Nucleotide-binding</keyword>
<evidence type="ECO:0000313" key="4">
    <source>
        <dbReference type="EMBL" id="KAJ7367806.1"/>
    </source>
</evidence>
<dbReference type="PROSITE" id="PS50011">
    <property type="entry name" value="PROTEIN_KINASE_DOM"/>
    <property type="match status" value="1"/>
</dbReference>
<name>A0AAD7ATG9_9AGAR</name>
<keyword evidence="4" id="KW-0418">Kinase</keyword>
<protein>
    <submittedName>
        <fullName evidence="4">Kinase-like domain-containing protein</fullName>
    </submittedName>
</protein>
<evidence type="ECO:0000313" key="5">
    <source>
        <dbReference type="Proteomes" id="UP001218218"/>
    </source>
</evidence>
<dbReference type="GO" id="GO:0005524">
    <property type="term" value="F:ATP binding"/>
    <property type="evidence" value="ECO:0007669"/>
    <property type="project" value="UniProtKB-KW"/>
</dbReference>
<dbReference type="PANTHER" id="PTHR24346:SF30">
    <property type="entry name" value="MATERNAL EMBRYONIC LEUCINE ZIPPER KINASE"/>
    <property type="match status" value="1"/>
</dbReference>
<dbReference type="PANTHER" id="PTHR24346">
    <property type="entry name" value="MAP/MICROTUBULE AFFINITY-REGULATING KINASE"/>
    <property type="match status" value="1"/>
</dbReference>
<gene>
    <name evidence="4" type="ORF">DFH08DRAFT_829444</name>
</gene>
<dbReference type="Proteomes" id="UP001218218">
    <property type="component" value="Unassembled WGS sequence"/>
</dbReference>
<dbReference type="Gene3D" id="1.10.510.10">
    <property type="entry name" value="Transferase(Phosphotransferase) domain 1"/>
    <property type="match status" value="1"/>
</dbReference>
<dbReference type="EMBL" id="JARIHO010000001">
    <property type="protein sequence ID" value="KAJ7367806.1"/>
    <property type="molecule type" value="Genomic_DNA"/>
</dbReference>
<keyword evidence="2" id="KW-0067">ATP-binding</keyword>
<keyword evidence="4" id="KW-0808">Transferase</keyword>
<dbReference type="Pfam" id="PF00069">
    <property type="entry name" value="Pkinase"/>
    <property type="match status" value="1"/>
</dbReference>
<dbReference type="SUPFAM" id="SSF56112">
    <property type="entry name" value="Protein kinase-like (PK-like)"/>
    <property type="match status" value="1"/>
</dbReference>
<reference evidence="4" key="1">
    <citation type="submission" date="2023-03" db="EMBL/GenBank/DDBJ databases">
        <title>Massive genome expansion in bonnet fungi (Mycena s.s.) driven by repeated elements and novel gene families across ecological guilds.</title>
        <authorList>
            <consortium name="Lawrence Berkeley National Laboratory"/>
            <person name="Harder C.B."/>
            <person name="Miyauchi S."/>
            <person name="Viragh M."/>
            <person name="Kuo A."/>
            <person name="Thoen E."/>
            <person name="Andreopoulos B."/>
            <person name="Lu D."/>
            <person name="Skrede I."/>
            <person name="Drula E."/>
            <person name="Henrissat B."/>
            <person name="Morin E."/>
            <person name="Kohler A."/>
            <person name="Barry K."/>
            <person name="LaButti K."/>
            <person name="Morin E."/>
            <person name="Salamov A."/>
            <person name="Lipzen A."/>
            <person name="Mereny Z."/>
            <person name="Hegedus B."/>
            <person name="Baldrian P."/>
            <person name="Stursova M."/>
            <person name="Weitz H."/>
            <person name="Taylor A."/>
            <person name="Grigoriev I.V."/>
            <person name="Nagy L.G."/>
            <person name="Martin F."/>
            <person name="Kauserud H."/>
        </authorList>
    </citation>
    <scope>NUCLEOTIDE SEQUENCE</scope>
    <source>
        <strain evidence="4">CBHHK002</strain>
    </source>
</reference>
<evidence type="ECO:0000256" key="2">
    <source>
        <dbReference type="ARBA" id="ARBA00022840"/>
    </source>
</evidence>
<accession>A0AAD7ATG9</accession>
<organism evidence="4 5">
    <name type="scientific">Mycena albidolilacea</name>
    <dbReference type="NCBI Taxonomy" id="1033008"/>
    <lineage>
        <taxon>Eukaryota</taxon>
        <taxon>Fungi</taxon>
        <taxon>Dikarya</taxon>
        <taxon>Basidiomycota</taxon>
        <taxon>Agaricomycotina</taxon>
        <taxon>Agaricomycetes</taxon>
        <taxon>Agaricomycetidae</taxon>
        <taxon>Agaricales</taxon>
        <taxon>Marasmiineae</taxon>
        <taxon>Mycenaceae</taxon>
        <taxon>Mycena</taxon>
    </lineage>
</organism>
<dbReference type="GO" id="GO:0005737">
    <property type="term" value="C:cytoplasm"/>
    <property type="evidence" value="ECO:0007669"/>
    <property type="project" value="TreeGrafter"/>
</dbReference>
<feature type="domain" description="Protein kinase" evidence="3">
    <location>
        <begin position="8"/>
        <end position="321"/>
    </location>
</feature>
<comment type="caution">
    <text evidence="4">The sequence shown here is derived from an EMBL/GenBank/DDBJ whole genome shotgun (WGS) entry which is preliminary data.</text>
</comment>
<dbReference type="GO" id="GO:0004674">
    <property type="term" value="F:protein serine/threonine kinase activity"/>
    <property type="evidence" value="ECO:0007669"/>
    <property type="project" value="TreeGrafter"/>
</dbReference>
<proteinExistence type="predicted"/>
<evidence type="ECO:0000256" key="1">
    <source>
        <dbReference type="ARBA" id="ARBA00022741"/>
    </source>
</evidence>
<evidence type="ECO:0000259" key="3">
    <source>
        <dbReference type="PROSITE" id="PS50011"/>
    </source>
</evidence>
<dbReference type="InterPro" id="IPR011009">
    <property type="entry name" value="Kinase-like_dom_sf"/>
</dbReference>
<sequence>MPPEIGSRPPRSAVGEVTGGELFWTNHREWLQGLGYLLRPRYQEGWTPPWTRVFDAIDQETYQTYGHSGIMDATVIADGSFVTMKRIQSPSQELDIAVWFSNEPQRSDPANYCVPILQVLTDPKEEGWAIIVMPLLRAYDKPRFDTIGEAVAFFKQIFEGVQFMHRNNVAHRDCTSTNIMMDGASLYRVPFHPISQDRKRDFSGSVRPYRTRTEHPVKYYLIDFGLSRRYKPEERPPLEPTIRGGDRSAPEIDACEACDPFPTDVYYLGNLIRRDFIEGWDITSQKFGFEFMQPLVTDMVQTDPSQRPDMDEVVRRFNEIVRGLSSWKLRTRVVKRADIPMLGFYYSIPHWLRRIKLIIRRVPPIPVPSR</sequence>
<dbReference type="SMART" id="SM00220">
    <property type="entry name" value="S_TKc"/>
    <property type="match status" value="1"/>
</dbReference>
<dbReference type="InterPro" id="IPR000719">
    <property type="entry name" value="Prot_kinase_dom"/>
</dbReference>
<dbReference type="AlphaFoldDB" id="A0AAD7ATG9"/>
<dbReference type="GO" id="GO:0035556">
    <property type="term" value="P:intracellular signal transduction"/>
    <property type="evidence" value="ECO:0007669"/>
    <property type="project" value="TreeGrafter"/>
</dbReference>